<dbReference type="EMBL" id="JACHVZ010000013">
    <property type="protein sequence ID" value="MBB2930333.1"/>
    <property type="molecule type" value="Genomic_DNA"/>
</dbReference>
<evidence type="ECO:0000313" key="2">
    <source>
        <dbReference type="EMBL" id="PYE25604.1"/>
    </source>
</evidence>
<evidence type="ECO:0000313" key="4">
    <source>
        <dbReference type="Proteomes" id="UP000533533"/>
    </source>
</evidence>
<reference evidence="2 3" key="1">
    <citation type="submission" date="2018-06" db="EMBL/GenBank/DDBJ databases">
        <title>Genomic Encyclopedia of Type Strains, Phase IV (KMG-V): Genome sequencing to study the core and pangenomes of soil and plant-associated prokaryotes.</title>
        <authorList>
            <person name="Whitman W."/>
        </authorList>
    </citation>
    <scope>NUCLEOTIDE SEQUENCE [LARGE SCALE GENOMIC DNA]</scope>
    <source>
        <strain evidence="2 3">SRCL-318</strain>
        <strain evidence="1 4">SRMrh-85</strain>
    </source>
</reference>
<dbReference type="AlphaFoldDB" id="A0A2U1ABN3"/>
<dbReference type="Proteomes" id="UP000533533">
    <property type="component" value="Unassembled WGS sequence"/>
</dbReference>
<dbReference type="EMBL" id="QJSQ01000004">
    <property type="protein sequence ID" value="PYE25604.1"/>
    <property type="molecule type" value="Genomic_DNA"/>
</dbReference>
<sequence length="58" mass="6436">MLGYTRFGSAATAISGIWLMRRVRKRNSIRPLGLEDTAAPAAWNAVLFNREGILTCQN</sequence>
<keyword evidence="4" id="KW-1185">Reference proteome</keyword>
<name>A0A2U1ABN3_9BURK</name>
<organism evidence="2 3">
    <name type="scientific">Paraburkholderia silvatlantica</name>
    <dbReference type="NCBI Taxonomy" id="321895"/>
    <lineage>
        <taxon>Bacteria</taxon>
        <taxon>Pseudomonadati</taxon>
        <taxon>Pseudomonadota</taxon>
        <taxon>Betaproteobacteria</taxon>
        <taxon>Burkholderiales</taxon>
        <taxon>Burkholderiaceae</taxon>
        <taxon>Paraburkholderia</taxon>
    </lineage>
</organism>
<protein>
    <submittedName>
        <fullName evidence="2">Uncharacterized protein</fullName>
    </submittedName>
</protein>
<evidence type="ECO:0000313" key="1">
    <source>
        <dbReference type="EMBL" id="MBB2930333.1"/>
    </source>
</evidence>
<dbReference type="Proteomes" id="UP000247772">
    <property type="component" value="Unassembled WGS sequence"/>
</dbReference>
<accession>A0A2U1ABN3</accession>
<gene>
    <name evidence="2" type="ORF">C7410_104184</name>
    <name evidence="1" type="ORF">FHX59_004795</name>
</gene>
<proteinExistence type="predicted"/>
<evidence type="ECO:0000313" key="3">
    <source>
        <dbReference type="Proteomes" id="UP000247772"/>
    </source>
</evidence>
<comment type="caution">
    <text evidence="2">The sequence shown here is derived from an EMBL/GenBank/DDBJ whole genome shotgun (WGS) entry which is preliminary data.</text>
</comment>